<dbReference type="Proteomes" id="UP001211987">
    <property type="component" value="Unassembled WGS sequence"/>
</dbReference>
<reference evidence="2" key="1">
    <citation type="submission" date="2023-01" db="EMBL/GenBank/DDBJ databases">
        <title>Human gut microbiome strain richness.</title>
        <authorList>
            <person name="Chen-Liaw A."/>
        </authorList>
    </citation>
    <scope>NUCLEOTIDE SEQUENCE</scope>
    <source>
        <strain evidence="2">1001217st2_G6_1001217B_191108</strain>
    </source>
</reference>
<organism evidence="2 3">
    <name type="scientific">Thomasclavelia ramosa</name>
    <dbReference type="NCBI Taxonomy" id="1547"/>
    <lineage>
        <taxon>Bacteria</taxon>
        <taxon>Bacillati</taxon>
        <taxon>Bacillota</taxon>
        <taxon>Erysipelotrichia</taxon>
        <taxon>Erysipelotrichales</taxon>
        <taxon>Coprobacillaceae</taxon>
        <taxon>Thomasclavelia</taxon>
    </lineage>
</organism>
<accession>A0AB35IT78</accession>
<sequence>MKIRKLYLNYLDTGEKHIIAGITSAAVILASILGIYALARANLPDFVLSDSKAIKLEYGEKYSINGMKLLNTEGMDDEDKKILKNGLSIKSNFKYEDGKDYPAIGEYKITMT</sequence>
<name>A0AB35IT78_9FIRM</name>
<evidence type="ECO:0000313" key="2">
    <source>
        <dbReference type="EMBL" id="MDB7086030.1"/>
    </source>
</evidence>
<gene>
    <name evidence="2" type="ORF">PM738_19835</name>
</gene>
<evidence type="ECO:0000256" key="1">
    <source>
        <dbReference type="SAM" id="Phobius"/>
    </source>
</evidence>
<keyword evidence="1" id="KW-0812">Transmembrane</keyword>
<comment type="caution">
    <text evidence="2">The sequence shown here is derived from an EMBL/GenBank/DDBJ whole genome shotgun (WGS) entry which is preliminary data.</text>
</comment>
<protein>
    <submittedName>
        <fullName evidence="2">Uncharacterized protein</fullName>
    </submittedName>
</protein>
<dbReference type="EMBL" id="JAQLKE010000080">
    <property type="protein sequence ID" value="MDB7086030.1"/>
    <property type="molecule type" value="Genomic_DNA"/>
</dbReference>
<evidence type="ECO:0000313" key="3">
    <source>
        <dbReference type="Proteomes" id="UP001211987"/>
    </source>
</evidence>
<keyword evidence="1" id="KW-1133">Transmembrane helix</keyword>
<feature type="transmembrane region" description="Helical" evidence="1">
    <location>
        <begin position="18"/>
        <end position="39"/>
    </location>
</feature>
<keyword evidence="1" id="KW-0472">Membrane</keyword>
<proteinExistence type="predicted"/>
<feature type="non-terminal residue" evidence="2">
    <location>
        <position position="112"/>
    </location>
</feature>
<dbReference type="AlphaFoldDB" id="A0AB35IT78"/>